<proteinExistence type="predicted"/>
<dbReference type="Proteomes" id="UP000483293">
    <property type="component" value="Unassembled WGS sequence"/>
</dbReference>
<keyword evidence="2" id="KW-1185">Reference proteome</keyword>
<sequence length="113" mass="12867">MITAKDVMDMVERVDARLFPLCDYENFEPYQGVYRLGDSGYVTEEQYMAAFDGEPYWAETAYMVEGNGVEASRIAEILNTEDLAGLSEFLDEMFDTDNADYVFYTEATEEGTV</sequence>
<dbReference type="AlphaFoldDB" id="A0A6L9STM4"/>
<organism evidence="1 2">
    <name type="scientific">Bifidobacterium platyrrhinorum</name>
    <dbReference type="NCBI Taxonomy" id="2661628"/>
    <lineage>
        <taxon>Bacteria</taxon>
        <taxon>Bacillati</taxon>
        <taxon>Actinomycetota</taxon>
        <taxon>Actinomycetes</taxon>
        <taxon>Bifidobacteriales</taxon>
        <taxon>Bifidobacteriaceae</taxon>
        <taxon>Bifidobacterium</taxon>
    </lineage>
</organism>
<comment type="caution">
    <text evidence="1">The sequence shown here is derived from an EMBL/GenBank/DDBJ whole genome shotgun (WGS) entry which is preliminary data.</text>
</comment>
<evidence type="ECO:0000313" key="1">
    <source>
        <dbReference type="EMBL" id="NEG55449.1"/>
    </source>
</evidence>
<dbReference type="EMBL" id="WHZV01000005">
    <property type="protein sequence ID" value="NEG55449.1"/>
    <property type="molecule type" value="Genomic_DNA"/>
</dbReference>
<protein>
    <submittedName>
        <fullName evidence="1">Uncharacterized protein</fullName>
    </submittedName>
</protein>
<name>A0A6L9STM4_9BIFI</name>
<evidence type="ECO:0000313" key="2">
    <source>
        <dbReference type="Proteomes" id="UP000483293"/>
    </source>
</evidence>
<accession>A0A6L9STM4</accession>
<gene>
    <name evidence="1" type="ORF">GFD21_06645</name>
</gene>
<reference evidence="1 2" key="1">
    <citation type="submission" date="2019-10" db="EMBL/GenBank/DDBJ databases">
        <title>Bifidobacterium from non-human primates.</title>
        <authorList>
            <person name="Modesto M."/>
        </authorList>
    </citation>
    <scope>NUCLEOTIDE SEQUENCE [LARGE SCALE GENOMIC DNA]</scope>
    <source>
        <strain evidence="1 2">SMA15</strain>
    </source>
</reference>